<organism evidence="2">
    <name type="scientific">viral metagenome</name>
    <dbReference type="NCBI Taxonomy" id="1070528"/>
    <lineage>
        <taxon>unclassified sequences</taxon>
        <taxon>metagenomes</taxon>
        <taxon>organismal metagenomes</taxon>
    </lineage>
</organism>
<evidence type="ECO:0000313" key="2">
    <source>
        <dbReference type="EMBL" id="QHT78851.1"/>
    </source>
</evidence>
<protein>
    <submittedName>
        <fullName evidence="2">Uncharacterized protein</fullName>
    </submittedName>
</protein>
<name>A0A6C0HDZ8_9ZZZZ</name>
<keyword evidence="1" id="KW-0472">Membrane</keyword>
<reference evidence="2" key="1">
    <citation type="journal article" date="2020" name="Nature">
        <title>Giant virus diversity and host interactions through global metagenomics.</title>
        <authorList>
            <person name="Schulz F."/>
            <person name="Roux S."/>
            <person name="Paez-Espino D."/>
            <person name="Jungbluth S."/>
            <person name="Walsh D.A."/>
            <person name="Denef V.J."/>
            <person name="McMahon K.D."/>
            <person name="Konstantinidis K.T."/>
            <person name="Eloe-Fadrosh E.A."/>
            <person name="Kyrpides N.C."/>
            <person name="Woyke T."/>
        </authorList>
    </citation>
    <scope>NUCLEOTIDE SEQUENCE</scope>
    <source>
        <strain evidence="2">GVMAG-M-3300023179-97</strain>
    </source>
</reference>
<feature type="transmembrane region" description="Helical" evidence="1">
    <location>
        <begin position="42"/>
        <end position="71"/>
    </location>
</feature>
<dbReference type="EMBL" id="MN739942">
    <property type="protein sequence ID" value="QHT78851.1"/>
    <property type="molecule type" value="Genomic_DNA"/>
</dbReference>
<accession>A0A6C0HDZ8</accession>
<proteinExistence type="predicted"/>
<dbReference type="AlphaFoldDB" id="A0A6C0HDZ8"/>
<keyword evidence="1" id="KW-1133">Transmembrane helix</keyword>
<evidence type="ECO:0000256" key="1">
    <source>
        <dbReference type="SAM" id="Phobius"/>
    </source>
</evidence>
<keyword evidence="1" id="KW-0812">Transmembrane</keyword>
<sequence>MPDSCPCEKLWIEDSSVLMKKNILVDDVCESNNINAFTRASILALILGFILTPMVGIGAFGIILLILILLYHRWIFAKIYPFQKSVIKDDKKENFEGSSIRPDLKEESAFPIISTPAATFLTKPTANNPFMNVLLDEITYNPNRPVADPIVHPMNQIILDEYFRVQWNSDPTDVFGRTQGQRQFYTMPSSSIPNDQGSYQNWLYLIPGKTCKEGNGKACIPGTQGAVVPSLSSPN</sequence>